<comment type="caution">
    <text evidence="1">The sequence shown here is derived from an EMBL/GenBank/DDBJ whole genome shotgun (WGS) entry which is preliminary data.</text>
</comment>
<dbReference type="Proteomes" id="UP000287352">
    <property type="component" value="Unassembled WGS sequence"/>
</dbReference>
<accession>A0A402A008</accession>
<proteinExistence type="predicted"/>
<evidence type="ECO:0000313" key="2">
    <source>
        <dbReference type="Proteomes" id="UP000287352"/>
    </source>
</evidence>
<keyword evidence="2" id="KW-1185">Reference proteome</keyword>
<evidence type="ECO:0000313" key="1">
    <source>
        <dbReference type="EMBL" id="GCE12435.1"/>
    </source>
</evidence>
<reference evidence="2" key="1">
    <citation type="submission" date="2018-12" db="EMBL/GenBank/DDBJ databases">
        <title>Tengunoibacter tsumagoiensis gen. nov., sp. nov., Dictyobacter kobayashii sp. nov., D. alpinus sp. nov., and D. joshuensis sp. nov. and description of Dictyobacteraceae fam. nov. within the order Ktedonobacterales isolated from Tengu-no-mugimeshi.</title>
        <authorList>
            <person name="Wang C.M."/>
            <person name="Zheng Y."/>
            <person name="Sakai Y."/>
            <person name="Toyoda A."/>
            <person name="Minakuchi Y."/>
            <person name="Abe K."/>
            <person name="Yokota A."/>
            <person name="Yabe S."/>
        </authorList>
    </citation>
    <scope>NUCLEOTIDE SEQUENCE [LARGE SCALE GENOMIC DNA]</scope>
    <source>
        <strain evidence="2">Uno3</strain>
    </source>
</reference>
<protein>
    <submittedName>
        <fullName evidence="1">Uncharacterized protein</fullName>
    </submittedName>
</protein>
<organism evidence="1 2">
    <name type="scientific">Tengunoibacter tsumagoiensis</name>
    <dbReference type="NCBI Taxonomy" id="2014871"/>
    <lineage>
        <taxon>Bacteria</taxon>
        <taxon>Bacillati</taxon>
        <taxon>Chloroflexota</taxon>
        <taxon>Ktedonobacteria</taxon>
        <taxon>Ktedonobacterales</taxon>
        <taxon>Dictyobacteraceae</taxon>
        <taxon>Tengunoibacter</taxon>
    </lineage>
</organism>
<dbReference type="EMBL" id="BIFR01000001">
    <property type="protein sequence ID" value="GCE12435.1"/>
    <property type="molecule type" value="Genomic_DNA"/>
</dbReference>
<sequence length="49" mass="5793">MNTHHFEDVAPLIAEQAVYWFNEGAHLREMRGKKQNDKYPLPYCQCPNT</sequence>
<gene>
    <name evidence="1" type="ORF">KTT_22940</name>
</gene>
<dbReference type="AlphaFoldDB" id="A0A402A008"/>
<name>A0A402A008_9CHLR</name>